<dbReference type="InterPro" id="IPR051459">
    <property type="entry name" value="Cytochrome_c-type_DH"/>
</dbReference>
<organism evidence="7 8">
    <name type="scientific">Fuscibacter oryzae</name>
    <dbReference type="NCBI Taxonomy" id="2803939"/>
    <lineage>
        <taxon>Bacteria</taxon>
        <taxon>Pseudomonadati</taxon>
        <taxon>Pseudomonadota</taxon>
        <taxon>Alphaproteobacteria</taxon>
        <taxon>Rhodobacterales</taxon>
        <taxon>Paracoccaceae</taxon>
        <taxon>Fuscibacter</taxon>
    </lineage>
</organism>
<proteinExistence type="predicted"/>
<keyword evidence="3 4" id="KW-0408">Iron</keyword>
<evidence type="ECO:0000313" key="7">
    <source>
        <dbReference type="EMBL" id="MBL4928510.1"/>
    </source>
</evidence>
<evidence type="ECO:0000259" key="6">
    <source>
        <dbReference type="PROSITE" id="PS51007"/>
    </source>
</evidence>
<evidence type="ECO:0000256" key="5">
    <source>
        <dbReference type="SAM" id="SignalP"/>
    </source>
</evidence>
<keyword evidence="2 4" id="KW-0479">Metal-binding</keyword>
<dbReference type="GO" id="GO:0020037">
    <property type="term" value="F:heme binding"/>
    <property type="evidence" value="ECO:0007669"/>
    <property type="project" value="InterPro"/>
</dbReference>
<evidence type="ECO:0000256" key="3">
    <source>
        <dbReference type="ARBA" id="ARBA00023004"/>
    </source>
</evidence>
<dbReference type="PROSITE" id="PS51007">
    <property type="entry name" value="CYTC"/>
    <property type="match status" value="1"/>
</dbReference>
<dbReference type="Pfam" id="PF00034">
    <property type="entry name" value="Cytochrom_C"/>
    <property type="match status" value="1"/>
</dbReference>
<feature type="domain" description="Cytochrome c" evidence="6">
    <location>
        <begin position="26"/>
        <end position="138"/>
    </location>
</feature>
<dbReference type="Proteomes" id="UP000619033">
    <property type="component" value="Unassembled WGS sequence"/>
</dbReference>
<evidence type="ECO:0000256" key="2">
    <source>
        <dbReference type="ARBA" id="ARBA00022723"/>
    </source>
</evidence>
<dbReference type="RefSeq" id="WP_202660397.1">
    <property type="nucleotide sequence ID" value="NZ_JAESVP010000004.1"/>
</dbReference>
<evidence type="ECO:0000256" key="4">
    <source>
        <dbReference type="PROSITE-ProRule" id="PRU00433"/>
    </source>
</evidence>
<reference evidence="7" key="1">
    <citation type="submission" date="2021-01" db="EMBL/GenBank/DDBJ databases">
        <title>Genome seq and assembly of Tabrizicola sp. KVB23.</title>
        <authorList>
            <person name="Chhetri G."/>
        </authorList>
    </citation>
    <scope>NUCLEOTIDE SEQUENCE</scope>
    <source>
        <strain evidence="7">KVB23</strain>
    </source>
</reference>
<dbReference type="PANTHER" id="PTHR35008:SF8">
    <property type="entry name" value="ALCOHOL DEHYDROGENASE CYTOCHROME C SUBUNIT"/>
    <property type="match status" value="1"/>
</dbReference>
<dbReference type="Gene3D" id="1.10.760.10">
    <property type="entry name" value="Cytochrome c-like domain"/>
    <property type="match status" value="1"/>
</dbReference>
<evidence type="ECO:0000256" key="1">
    <source>
        <dbReference type="ARBA" id="ARBA00022617"/>
    </source>
</evidence>
<keyword evidence="5" id="KW-0732">Signal</keyword>
<dbReference type="GO" id="GO:0009055">
    <property type="term" value="F:electron transfer activity"/>
    <property type="evidence" value="ECO:0007669"/>
    <property type="project" value="InterPro"/>
</dbReference>
<comment type="caution">
    <text evidence="7">The sequence shown here is derived from an EMBL/GenBank/DDBJ whole genome shotgun (WGS) entry which is preliminary data.</text>
</comment>
<feature type="signal peptide" evidence="5">
    <location>
        <begin position="1"/>
        <end position="23"/>
    </location>
</feature>
<name>A0A8J7MT66_9RHOB</name>
<evidence type="ECO:0000313" key="8">
    <source>
        <dbReference type="Proteomes" id="UP000619033"/>
    </source>
</evidence>
<keyword evidence="1 4" id="KW-0349">Heme</keyword>
<protein>
    <submittedName>
        <fullName evidence="7">Cytochrome c</fullName>
    </submittedName>
</protein>
<gene>
    <name evidence="7" type="ORF">JI744_10380</name>
</gene>
<dbReference type="GO" id="GO:0046872">
    <property type="term" value="F:metal ion binding"/>
    <property type="evidence" value="ECO:0007669"/>
    <property type="project" value="UniProtKB-KW"/>
</dbReference>
<dbReference type="EMBL" id="JAESVP010000004">
    <property type="protein sequence ID" value="MBL4928510.1"/>
    <property type="molecule type" value="Genomic_DNA"/>
</dbReference>
<sequence length="166" mass="17397">MFNLRSIAPLVYLVVSLAGAAVAEETPIERGAYLVTIAGCGDCHTPGHFLGQPDQSRLLGGSDVGFEIPGLGTFYGPNLTPDAKTGLGNWTEAEIMTALTTGVRPDGRQLAPAMPWMSYANLATQDVHAITAYLKSLPVVSNKVIGPFGPSETVQGFVMRVIPPGG</sequence>
<dbReference type="InterPro" id="IPR009056">
    <property type="entry name" value="Cyt_c-like_dom"/>
</dbReference>
<dbReference type="SUPFAM" id="SSF46626">
    <property type="entry name" value="Cytochrome c"/>
    <property type="match status" value="1"/>
</dbReference>
<feature type="chain" id="PRO_5035303558" evidence="5">
    <location>
        <begin position="24"/>
        <end position="166"/>
    </location>
</feature>
<dbReference type="AlphaFoldDB" id="A0A8J7MT66"/>
<dbReference type="InterPro" id="IPR036909">
    <property type="entry name" value="Cyt_c-like_dom_sf"/>
</dbReference>
<keyword evidence="8" id="KW-1185">Reference proteome</keyword>
<dbReference type="PANTHER" id="PTHR35008">
    <property type="entry name" value="BLL4482 PROTEIN-RELATED"/>
    <property type="match status" value="1"/>
</dbReference>
<accession>A0A8J7MT66</accession>